<keyword evidence="3" id="KW-1185">Reference proteome</keyword>
<dbReference type="EMBL" id="BGZK01001034">
    <property type="protein sequence ID" value="GBP69246.1"/>
    <property type="molecule type" value="Genomic_DNA"/>
</dbReference>
<feature type="non-terminal residue" evidence="2">
    <location>
        <position position="1"/>
    </location>
</feature>
<evidence type="ECO:0000313" key="3">
    <source>
        <dbReference type="Proteomes" id="UP000299102"/>
    </source>
</evidence>
<dbReference type="AlphaFoldDB" id="A0A4C1Y029"/>
<feature type="compositionally biased region" description="Low complexity" evidence="1">
    <location>
        <begin position="113"/>
        <end position="122"/>
    </location>
</feature>
<gene>
    <name evidence="2" type="ORF">EVAR_96760_1</name>
</gene>
<name>A0A4C1Y029_EUMVA</name>
<accession>A0A4C1Y029</accession>
<protein>
    <recommendedName>
        <fullName evidence="4">DUF5641 domain-containing protein</fullName>
    </recommendedName>
</protein>
<evidence type="ECO:0000256" key="1">
    <source>
        <dbReference type="SAM" id="MobiDB-lite"/>
    </source>
</evidence>
<evidence type="ECO:0008006" key="4">
    <source>
        <dbReference type="Google" id="ProtNLM"/>
    </source>
</evidence>
<comment type="caution">
    <text evidence="2">The sequence shown here is derived from an EMBL/GenBank/DDBJ whole genome shotgun (WGS) entry which is preliminary data.</text>
</comment>
<feature type="region of interest" description="Disordered" evidence="1">
    <location>
        <begin position="95"/>
        <end position="125"/>
    </location>
</feature>
<evidence type="ECO:0000313" key="2">
    <source>
        <dbReference type="EMBL" id="GBP69246.1"/>
    </source>
</evidence>
<reference evidence="2 3" key="1">
    <citation type="journal article" date="2019" name="Commun. Biol.">
        <title>The bagworm genome reveals a unique fibroin gene that provides high tensile strength.</title>
        <authorList>
            <person name="Kono N."/>
            <person name="Nakamura H."/>
            <person name="Ohtoshi R."/>
            <person name="Tomita M."/>
            <person name="Numata K."/>
            <person name="Arakawa K."/>
        </authorList>
    </citation>
    <scope>NUCLEOTIDE SEQUENCE [LARGE SCALE GENOMIC DNA]</scope>
</reference>
<proteinExistence type="predicted"/>
<organism evidence="2 3">
    <name type="scientific">Eumeta variegata</name>
    <name type="common">Bagworm moth</name>
    <name type="synonym">Eumeta japonica</name>
    <dbReference type="NCBI Taxonomy" id="151549"/>
    <lineage>
        <taxon>Eukaryota</taxon>
        <taxon>Metazoa</taxon>
        <taxon>Ecdysozoa</taxon>
        <taxon>Arthropoda</taxon>
        <taxon>Hexapoda</taxon>
        <taxon>Insecta</taxon>
        <taxon>Pterygota</taxon>
        <taxon>Neoptera</taxon>
        <taxon>Endopterygota</taxon>
        <taxon>Lepidoptera</taxon>
        <taxon>Glossata</taxon>
        <taxon>Ditrysia</taxon>
        <taxon>Tineoidea</taxon>
        <taxon>Psychidae</taxon>
        <taxon>Oiketicinae</taxon>
        <taxon>Eumeta</taxon>
    </lineage>
</organism>
<dbReference type="Proteomes" id="UP000299102">
    <property type="component" value="Unassembled WGS sequence"/>
</dbReference>
<sequence>SPRYSWPRGRIKKTYPGPDKPGCVVDVEIRLVAFCGVPFAKIVAGCLKAVRYGTAANRGLGASGANAYINEVSWPRLLVSTSCLRGGRVALEIVRDPSPSPSASGKRAASVLSDDGSSGSDSTIRAPRLRTRTTLKWSVQSASEKGPIGLIDIINPIPLWNSTNFRPIHLIKWIRRHHRTLPVQDKDYRNLTRLLINGKIPFHTHPLDEERKIKAVIKVSLEIQTDEVKMTSSIKVIPSAPCTDCTEEMEGHSA</sequence>